<evidence type="ECO:0000313" key="1">
    <source>
        <dbReference type="EMBL" id="VDL98749.1"/>
    </source>
</evidence>
<keyword evidence="2" id="KW-1185">Reference proteome</keyword>
<accession>A0A3P7CKX5</accession>
<name>A0A3P7CKX5_SCHSO</name>
<dbReference type="InterPro" id="IPR036691">
    <property type="entry name" value="Endo/exonu/phosph_ase_sf"/>
</dbReference>
<dbReference type="AlphaFoldDB" id="A0A3P7CKX5"/>
<dbReference type="SUPFAM" id="SSF56219">
    <property type="entry name" value="DNase I-like"/>
    <property type="match status" value="1"/>
</dbReference>
<evidence type="ECO:0000313" key="2">
    <source>
        <dbReference type="Proteomes" id="UP000275846"/>
    </source>
</evidence>
<reference evidence="1 2" key="1">
    <citation type="submission" date="2018-11" db="EMBL/GenBank/DDBJ databases">
        <authorList>
            <consortium name="Pathogen Informatics"/>
        </authorList>
    </citation>
    <scope>NUCLEOTIDE SEQUENCE [LARGE SCALE GENOMIC DNA]</scope>
    <source>
        <strain evidence="1 2">NST_G2</strain>
    </source>
</reference>
<dbReference type="Proteomes" id="UP000275846">
    <property type="component" value="Unassembled WGS sequence"/>
</dbReference>
<proteinExistence type="predicted"/>
<organism evidence="1 2">
    <name type="scientific">Schistocephalus solidus</name>
    <name type="common">Tapeworm</name>
    <dbReference type="NCBI Taxonomy" id="70667"/>
    <lineage>
        <taxon>Eukaryota</taxon>
        <taxon>Metazoa</taxon>
        <taxon>Spiralia</taxon>
        <taxon>Lophotrochozoa</taxon>
        <taxon>Platyhelminthes</taxon>
        <taxon>Cestoda</taxon>
        <taxon>Eucestoda</taxon>
        <taxon>Diphyllobothriidea</taxon>
        <taxon>Diphyllobothriidae</taxon>
        <taxon>Schistocephalus</taxon>
    </lineage>
</organism>
<evidence type="ECO:0008006" key="3">
    <source>
        <dbReference type="Google" id="ProtNLM"/>
    </source>
</evidence>
<protein>
    <recommendedName>
        <fullName evidence="3">Endo/exonuclease/phosphatase domain-containing protein</fullName>
    </recommendedName>
</protein>
<dbReference type="EMBL" id="UYSU01037209">
    <property type="protein sequence ID" value="VDL98749.1"/>
    <property type="molecule type" value="Genomic_DNA"/>
</dbReference>
<sequence>MPSYLPFPISLPPSPPESTLLSPSSLNPHPLFFLLIIHSYFSPSSPLTLPSSYTFEKSYGEGDLQSRRRPRRIGCSLTNPNRDPYHRAVQVSLLTLAAWNVRSLLDNPMSNRLEQRTVLVVLELARYKVDIAALSETRFSQLEEVGAGSTFFRSGRPKAERRDADVAFASRNDIIDDEVAQRISKASQAFARLQNSVRNRQGIHLSTNLKVHKAVILTTFLNGTEIWTL</sequence>
<gene>
    <name evidence="1" type="ORF">SSLN_LOCUS12364</name>
</gene>